<feature type="region of interest" description="Disordered" evidence="1">
    <location>
        <begin position="530"/>
        <end position="934"/>
    </location>
</feature>
<feature type="compositionally biased region" description="Low complexity" evidence="1">
    <location>
        <begin position="163"/>
        <end position="178"/>
    </location>
</feature>
<feature type="compositionally biased region" description="Low complexity" evidence="1">
    <location>
        <begin position="642"/>
        <end position="657"/>
    </location>
</feature>
<feature type="compositionally biased region" description="Low complexity" evidence="1">
    <location>
        <begin position="349"/>
        <end position="366"/>
    </location>
</feature>
<feature type="compositionally biased region" description="Polar residues" evidence="1">
    <location>
        <begin position="788"/>
        <end position="809"/>
    </location>
</feature>
<feature type="compositionally biased region" description="Polar residues" evidence="1">
    <location>
        <begin position="582"/>
        <end position="641"/>
    </location>
</feature>
<feature type="compositionally biased region" description="Pro residues" evidence="1">
    <location>
        <begin position="401"/>
        <end position="417"/>
    </location>
</feature>
<organism evidence="2 3">
    <name type="scientific">Sphaeroforma arctica JP610</name>
    <dbReference type="NCBI Taxonomy" id="667725"/>
    <lineage>
        <taxon>Eukaryota</taxon>
        <taxon>Ichthyosporea</taxon>
        <taxon>Ichthyophonida</taxon>
        <taxon>Sphaeroforma</taxon>
    </lineage>
</organism>
<accession>A0A0L0FRX7</accession>
<keyword evidence="3" id="KW-1185">Reference proteome</keyword>
<feature type="compositionally biased region" description="Low complexity" evidence="1">
    <location>
        <begin position="668"/>
        <end position="727"/>
    </location>
</feature>
<dbReference type="GeneID" id="25908600"/>
<evidence type="ECO:0000313" key="3">
    <source>
        <dbReference type="Proteomes" id="UP000054560"/>
    </source>
</evidence>
<dbReference type="EMBL" id="KQ242292">
    <property type="protein sequence ID" value="KNC79510.1"/>
    <property type="molecule type" value="Genomic_DNA"/>
</dbReference>
<feature type="region of interest" description="Disordered" evidence="1">
    <location>
        <begin position="396"/>
        <end position="435"/>
    </location>
</feature>
<feature type="compositionally biased region" description="Low complexity" evidence="1">
    <location>
        <begin position="325"/>
        <end position="339"/>
    </location>
</feature>
<feature type="compositionally biased region" description="Basic and acidic residues" evidence="1">
    <location>
        <begin position="195"/>
        <end position="247"/>
    </location>
</feature>
<dbReference type="Proteomes" id="UP000054560">
    <property type="component" value="Unassembled WGS sequence"/>
</dbReference>
<feature type="compositionally biased region" description="Basic and acidic residues" evidence="1">
    <location>
        <begin position="271"/>
        <end position="288"/>
    </location>
</feature>
<proteinExistence type="predicted"/>
<feature type="compositionally biased region" description="Polar residues" evidence="1">
    <location>
        <begin position="895"/>
        <end position="908"/>
    </location>
</feature>
<feature type="compositionally biased region" description="Polar residues" evidence="1">
    <location>
        <begin position="144"/>
        <end position="162"/>
    </location>
</feature>
<feature type="non-terminal residue" evidence="2">
    <location>
        <position position="1"/>
    </location>
</feature>
<feature type="compositionally biased region" description="Low complexity" evidence="1">
    <location>
        <begin position="840"/>
        <end position="859"/>
    </location>
</feature>
<feature type="compositionally biased region" description="Polar residues" evidence="1">
    <location>
        <begin position="766"/>
        <end position="780"/>
    </location>
</feature>
<dbReference type="RefSeq" id="XP_014153412.1">
    <property type="nucleotide sequence ID" value="XM_014297937.1"/>
</dbReference>
<feature type="compositionally biased region" description="Polar residues" evidence="1">
    <location>
        <begin position="473"/>
        <end position="486"/>
    </location>
</feature>
<feature type="region of interest" description="Disordered" evidence="1">
    <location>
        <begin position="467"/>
        <end position="495"/>
    </location>
</feature>
<feature type="compositionally biased region" description="Basic and acidic residues" evidence="1">
    <location>
        <begin position="119"/>
        <end position="130"/>
    </location>
</feature>
<name>A0A0L0FRX7_9EUKA</name>
<feature type="region of interest" description="Disordered" evidence="1">
    <location>
        <begin position="59"/>
        <end position="384"/>
    </location>
</feature>
<evidence type="ECO:0000313" key="2">
    <source>
        <dbReference type="EMBL" id="KNC79510.1"/>
    </source>
</evidence>
<reference evidence="2 3" key="1">
    <citation type="submission" date="2011-02" db="EMBL/GenBank/DDBJ databases">
        <title>The Genome Sequence of Sphaeroforma arctica JP610.</title>
        <authorList>
            <consortium name="The Broad Institute Genome Sequencing Platform"/>
            <person name="Russ C."/>
            <person name="Cuomo C."/>
            <person name="Young S.K."/>
            <person name="Zeng Q."/>
            <person name="Gargeya S."/>
            <person name="Alvarado L."/>
            <person name="Berlin A."/>
            <person name="Chapman S.B."/>
            <person name="Chen Z."/>
            <person name="Freedman E."/>
            <person name="Gellesch M."/>
            <person name="Goldberg J."/>
            <person name="Griggs A."/>
            <person name="Gujja S."/>
            <person name="Heilman E."/>
            <person name="Heiman D."/>
            <person name="Howarth C."/>
            <person name="Mehta T."/>
            <person name="Neiman D."/>
            <person name="Pearson M."/>
            <person name="Roberts A."/>
            <person name="Saif S."/>
            <person name="Shea T."/>
            <person name="Shenoy N."/>
            <person name="Sisk P."/>
            <person name="Stolte C."/>
            <person name="Sykes S."/>
            <person name="White J."/>
            <person name="Yandava C."/>
            <person name="Burger G."/>
            <person name="Gray M.W."/>
            <person name="Holland P.W.H."/>
            <person name="King N."/>
            <person name="Lang F.B.F."/>
            <person name="Roger A.J."/>
            <person name="Ruiz-Trillo I."/>
            <person name="Haas B."/>
            <person name="Nusbaum C."/>
            <person name="Birren B."/>
        </authorList>
    </citation>
    <scope>NUCLEOTIDE SEQUENCE [LARGE SCALE GENOMIC DNA]</scope>
    <source>
        <strain evidence="2 3">JP610</strain>
    </source>
</reference>
<sequence>MSSADNNAAESCLSIANGRGADGVVRYSQQFLTALAESPLCKVTLKLDLFQRDENGKVSFVNPEMGSSHDATGGQDRTHRMTSASSTDNSKKLWAKGQRDTDDDGFTSQRRTKYASNDADTKDDGARELKPFFGEQKARGRGSHINSTSDSSRATLLRSQSQNANSGNGFLGGSSNAGVSKNGERDLFEESYTNKSHDRDTKTYDRDGRDKDSRDRSDRNKRNPRDSKSDQFGKHGRQERSYGERSRHQSNQPSWMDDEAEGDMVMPQRDLIAEERANQKGKDQKATKAADTSGDASSKTLKKESRGEENIEESEAGQKKEITTSQSSINSASSGSRFSRFFGDENKTGAEGTTAESGTITTSTSTLDGGVENHVPVQSEPPGLSKFSRFFSVDPNNTSQPMPPMPPMHSPNAPYGPPMSASHTSAGPPGLPGTPPGLAMTPPGLSSVPRGIPVTFDSIMSSVGAASRAANAGPNNRAESFTSPHPHTSPKPASSFAVPAAINMGHTQRSPDHMNRGEQLNSEHLSRPYDMLSVGHGLPQQNSLQGLPDSQQNDYASNSTQLHIPNNTQPTDEHTRQPQHADAQQQPMGNKHQQSTNTQQQTMGAQQYPMNTQQSPMGDTRPPTNAGETGDTEQTANFQEMQQRQNQPQSAMQQQQQPMGYGSHPSNMHHNMQHPPQMQQPYYGGPYHNNNQQQMGQQPMQGCYNNAPPQHQYNHYPPQQMGYGQPPYGMPPPPGMPPMQQGPRKMGGFMPTSVLKAKKKKSVATDVNSNSRANTPTTPKASAPLTPTMDNPLSPNRPSSPDQPMTSVAQGPPNRGQPTGGHWGQPMYPQHMPAPPPGIGQPHMQPPQHMQQHGSPQHSYGMYGPKQPPQPMYNQHPSQAPHLQGQLQHPMPQPVNLSQLFSQASVPTNLPPLHLDMNTPGKSMTVEELEARRN</sequence>
<evidence type="ECO:0000256" key="1">
    <source>
        <dbReference type="SAM" id="MobiDB-lite"/>
    </source>
</evidence>
<feature type="compositionally biased region" description="Polar residues" evidence="1">
    <location>
        <begin position="539"/>
        <end position="570"/>
    </location>
</feature>
<feature type="compositionally biased region" description="Pro residues" evidence="1">
    <location>
        <begin position="728"/>
        <end position="737"/>
    </location>
</feature>
<gene>
    <name evidence="2" type="ORF">SARC_08096</name>
</gene>
<protein>
    <submittedName>
        <fullName evidence="2">Uncharacterized protein</fullName>
    </submittedName>
</protein>
<dbReference type="AlphaFoldDB" id="A0A0L0FRX7"/>